<dbReference type="EMBL" id="BGPR01001209">
    <property type="protein sequence ID" value="GBM48293.1"/>
    <property type="molecule type" value="Genomic_DNA"/>
</dbReference>
<evidence type="ECO:0000259" key="2">
    <source>
        <dbReference type="PROSITE" id="PS50225"/>
    </source>
</evidence>
<evidence type="ECO:0000313" key="4">
    <source>
        <dbReference type="Proteomes" id="UP000499080"/>
    </source>
</evidence>
<keyword evidence="1" id="KW-0472">Membrane</keyword>
<evidence type="ECO:0000313" key="3">
    <source>
        <dbReference type="EMBL" id="GBM48293.1"/>
    </source>
</evidence>
<sequence>MLRYLVGKLLGAITAFVAINSIFLHLKFQIFGGNRRKTAKRLPKLCKRRRLCDLDDVKRIAKYSFIFHKSINHLDLSNCEYSSLKKSNFGDPCRMIFTEEGWRKTVSGRRLFYTLHLDIANGRERRLKPVEIPVMKRFDPFNEIIVRQYIYKFALTSFIFKAVRKSDKKVELLGKLMKLMKSLSFDFCLLPPTKLKYFMSILYNECEDSFTVKDFLTLFSFKKLMIYSKKTEILEYLMNHAQRSGYLSCILRNNDQQDFINLAFRNLNFIKVKIFFKFIDAPKFYEDEFIQLKRIFPLPNSDNPAVWPAPERPVLELPYSRRNFLVLQIVWTFQEVQRRGRRGAVDALRLIWRSIPDSIITCEEFRSRFENIFSLNYLTRVERFYHGVIGETPSGSVPRSLQHYCKTTIRAALSKNFQLPDGISRVGLPNRLQAYVRLET</sequence>
<keyword evidence="4" id="KW-1185">Reference proteome</keyword>
<evidence type="ECO:0000256" key="1">
    <source>
        <dbReference type="SAM" id="Phobius"/>
    </source>
</evidence>
<feature type="transmembrane region" description="Helical" evidence="1">
    <location>
        <begin position="6"/>
        <end position="26"/>
    </location>
</feature>
<keyword evidence="1" id="KW-0812">Transmembrane</keyword>
<dbReference type="SUPFAM" id="SSF158235">
    <property type="entry name" value="SOCS box-like"/>
    <property type="match status" value="1"/>
</dbReference>
<feature type="domain" description="SOCS box" evidence="2">
    <location>
        <begin position="398"/>
        <end position="440"/>
    </location>
</feature>
<name>A0A4Y2G3V5_ARAVE</name>
<keyword evidence="1" id="KW-1133">Transmembrane helix</keyword>
<dbReference type="GO" id="GO:0035556">
    <property type="term" value="P:intracellular signal transduction"/>
    <property type="evidence" value="ECO:0007669"/>
    <property type="project" value="InterPro"/>
</dbReference>
<dbReference type="SMART" id="SM00969">
    <property type="entry name" value="SOCS_box"/>
    <property type="match status" value="1"/>
</dbReference>
<organism evidence="3 4">
    <name type="scientific">Araneus ventricosus</name>
    <name type="common">Orbweaver spider</name>
    <name type="synonym">Epeira ventricosa</name>
    <dbReference type="NCBI Taxonomy" id="182803"/>
    <lineage>
        <taxon>Eukaryota</taxon>
        <taxon>Metazoa</taxon>
        <taxon>Ecdysozoa</taxon>
        <taxon>Arthropoda</taxon>
        <taxon>Chelicerata</taxon>
        <taxon>Arachnida</taxon>
        <taxon>Araneae</taxon>
        <taxon>Araneomorphae</taxon>
        <taxon>Entelegynae</taxon>
        <taxon>Araneoidea</taxon>
        <taxon>Araneidae</taxon>
        <taxon>Araneus</taxon>
    </lineage>
</organism>
<dbReference type="InterPro" id="IPR001496">
    <property type="entry name" value="SOCS_box"/>
</dbReference>
<accession>A0A4Y2G3V5</accession>
<protein>
    <recommendedName>
        <fullName evidence="2">SOCS box domain-containing protein</fullName>
    </recommendedName>
</protein>
<dbReference type="Pfam" id="PF07525">
    <property type="entry name" value="SOCS_box"/>
    <property type="match status" value="1"/>
</dbReference>
<gene>
    <name evidence="3" type="ORF">AVEN_98038_1</name>
</gene>
<dbReference type="AlphaFoldDB" id="A0A4Y2G3V5"/>
<dbReference type="PROSITE" id="PS50225">
    <property type="entry name" value="SOCS"/>
    <property type="match status" value="1"/>
</dbReference>
<dbReference type="OrthoDB" id="6419934at2759"/>
<dbReference type="Proteomes" id="UP000499080">
    <property type="component" value="Unassembled WGS sequence"/>
</dbReference>
<comment type="caution">
    <text evidence="3">The sequence shown here is derived from an EMBL/GenBank/DDBJ whole genome shotgun (WGS) entry which is preliminary data.</text>
</comment>
<dbReference type="InterPro" id="IPR036036">
    <property type="entry name" value="SOCS_box-like_dom_sf"/>
</dbReference>
<proteinExistence type="predicted"/>
<reference evidence="3 4" key="1">
    <citation type="journal article" date="2019" name="Sci. Rep.">
        <title>Orb-weaving spider Araneus ventricosus genome elucidates the spidroin gene catalogue.</title>
        <authorList>
            <person name="Kono N."/>
            <person name="Nakamura H."/>
            <person name="Ohtoshi R."/>
            <person name="Moran D.A.P."/>
            <person name="Shinohara A."/>
            <person name="Yoshida Y."/>
            <person name="Fujiwara M."/>
            <person name="Mori M."/>
            <person name="Tomita M."/>
            <person name="Arakawa K."/>
        </authorList>
    </citation>
    <scope>NUCLEOTIDE SEQUENCE [LARGE SCALE GENOMIC DNA]</scope>
</reference>